<sequence>MTAIQYTKQIIKKSIHLVYSTCTNDLIIYSKQASNIELFIVAFFIEYNRLFIADTVFMNTVQKEVLVKLVTSYRLNLSLAQVNWIETKNAIVELFADNNEFSNQYNEETMLNQ</sequence>
<dbReference type="RefSeq" id="WP_187008787.1">
    <property type="nucleotide sequence ID" value="NZ_JACRUI010000001.1"/>
</dbReference>
<gene>
    <name evidence="1" type="ORF">H8R23_02175</name>
</gene>
<dbReference type="Proteomes" id="UP000629963">
    <property type="component" value="Unassembled WGS sequence"/>
</dbReference>
<accession>A0ABR7J3S2</accession>
<keyword evidence="2" id="KW-1185">Reference proteome</keyword>
<proteinExistence type="predicted"/>
<comment type="caution">
    <text evidence="1">The sequence shown here is derived from an EMBL/GenBank/DDBJ whole genome shotgun (WGS) entry which is preliminary data.</text>
</comment>
<dbReference type="EMBL" id="JACRUJ010000001">
    <property type="protein sequence ID" value="MBC5840199.1"/>
    <property type="molecule type" value="Genomic_DNA"/>
</dbReference>
<evidence type="ECO:0000313" key="2">
    <source>
        <dbReference type="Proteomes" id="UP000629963"/>
    </source>
</evidence>
<organism evidence="1 2">
    <name type="scientific">Flavobacterium kayseriense</name>
    <dbReference type="NCBI Taxonomy" id="2764714"/>
    <lineage>
        <taxon>Bacteria</taxon>
        <taxon>Pseudomonadati</taxon>
        <taxon>Bacteroidota</taxon>
        <taxon>Flavobacteriia</taxon>
        <taxon>Flavobacteriales</taxon>
        <taxon>Flavobacteriaceae</taxon>
        <taxon>Flavobacterium</taxon>
    </lineage>
</organism>
<evidence type="ECO:0000313" key="1">
    <source>
        <dbReference type="EMBL" id="MBC5840199.1"/>
    </source>
</evidence>
<name>A0ABR7J3S2_9FLAO</name>
<protein>
    <submittedName>
        <fullName evidence="1">Uncharacterized protein</fullName>
    </submittedName>
</protein>
<reference evidence="1 2" key="1">
    <citation type="submission" date="2020-08" db="EMBL/GenBank/DDBJ databases">
        <title>Description of novel Flavobacterium F-380 isolate.</title>
        <authorList>
            <person name="Saticioglu I.B."/>
            <person name="Duman M."/>
            <person name="Altun S."/>
        </authorList>
    </citation>
    <scope>NUCLEOTIDE SEQUENCE [LARGE SCALE GENOMIC DNA]</scope>
    <source>
        <strain evidence="1 2">F-380</strain>
    </source>
</reference>